<protein>
    <recommendedName>
        <fullName evidence="3">Transposase</fullName>
    </recommendedName>
</protein>
<dbReference type="NCBIfam" id="NF047593">
    <property type="entry name" value="IS66_ISAeme5_TnpA"/>
    <property type="match status" value="1"/>
</dbReference>
<dbReference type="AlphaFoldDB" id="A0A845SLU0"/>
<accession>A0A845SLU0</accession>
<comment type="caution">
    <text evidence="1">The sequence shown here is derived from an EMBL/GenBank/DDBJ whole genome shotgun (WGS) entry which is preliminary data.</text>
</comment>
<dbReference type="Proteomes" id="UP000461443">
    <property type="component" value="Unassembled WGS sequence"/>
</dbReference>
<name>A0A845SLU0_9GAMM</name>
<reference evidence="1 2" key="1">
    <citation type="submission" date="2019-12" db="EMBL/GenBank/DDBJ databases">
        <authorList>
            <person name="Lee S.D."/>
        </authorList>
    </citation>
    <scope>NUCLEOTIDE SEQUENCE [LARGE SCALE GENOMIC DNA]</scope>
    <source>
        <strain evidence="1 2">SAP-6</strain>
    </source>
</reference>
<evidence type="ECO:0008006" key="3">
    <source>
        <dbReference type="Google" id="ProtNLM"/>
    </source>
</evidence>
<proteinExistence type="predicted"/>
<keyword evidence="2" id="KW-1185">Reference proteome</keyword>
<evidence type="ECO:0000313" key="1">
    <source>
        <dbReference type="EMBL" id="NDL63591.1"/>
    </source>
</evidence>
<evidence type="ECO:0000313" key="2">
    <source>
        <dbReference type="Proteomes" id="UP000461443"/>
    </source>
</evidence>
<organism evidence="1 2">
    <name type="scientific">Acerihabitans arboris</name>
    <dbReference type="NCBI Taxonomy" id="2691583"/>
    <lineage>
        <taxon>Bacteria</taxon>
        <taxon>Pseudomonadati</taxon>
        <taxon>Pseudomonadota</taxon>
        <taxon>Gammaproteobacteria</taxon>
        <taxon>Enterobacterales</taxon>
        <taxon>Pectobacteriaceae</taxon>
        <taxon>Acerihabitans</taxon>
    </lineage>
</organism>
<sequence>MSKQEYCMQEKLTLSTFYYWLNKNNFEASQSNVGLDGKPARRTEVARDDPNTVTLHLPNGCSVSCYPGQLTTVMQALSLA</sequence>
<dbReference type="EMBL" id="WUBS01000008">
    <property type="protein sequence ID" value="NDL63591.1"/>
    <property type="molecule type" value="Genomic_DNA"/>
</dbReference>
<gene>
    <name evidence="1" type="ORF">GRH90_12640</name>
</gene>
<reference evidence="1 2" key="2">
    <citation type="submission" date="2020-02" db="EMBL/GenBank/DDBJ databases">
        <title>The new genus of Enterobacteriales.</title>
        <authorList>
            <person name="Kim I.S."/>
        </authorList>
    </citation>
    <scope>NUCLEOTIDE SEQUENCE [LARGE SCALE GENOMIC DNA]</scope>
    <source>
        <strain evidence="1 2">SAP-6</strain>
    </source>
</reference>